<evidence type="ECO:0000313" key="1">
    <source>
        <dbReference type="EMBL" id="PWZ12262.1"/>
    </source>
</evidence>
<organism evidence="1">
    <name type="scientific">Zea mays</name>
    <name type="common">Maize</name>
    <dbReference type="NCBI Taxonomy" id="4577"/>
    <lineage>
        <taxon>Eukaryota</taxon>
        <taxon>Viridiplantae</taxon>
        <taxon>Streptophyta</taxon>
        <taxon>Embryophyta</taxon>
        <taxon>Tracheophyta</taxon>
        <taxon>Spermatophyta</taxon>
        <taxon>Magnoliopsida</taxon>
        <taxon>Liliopsida</taxon>
        <taxon>Poales</taxon>
        <taxon>Poaceae</taxon>
        <taxon>PACMAD clade</taxon>
        <taxon>Panicoideae</taxon>
        <taxon>Andropogonodae</taxon>
        <taxon>Andropogoneae</taxon>
        <taxon>Tripsacinae</taxon>
        <taxon>Zea</taxon>
    </lineage>
</organism>
<reference evidence="1" key="1">
    <citation type="journal article" date="2018" name="Nat. Genet.">
        <title>Extensive intraspecific gene order and gene structural variations between Mo17 and other maize genomes.</title>
        <authorList>
            <person name="Sun S."/>
            <person name="Zhou Y."/>
            <person name="Chen J."/>
            <person name="Shi J."/>
            <person name="Zhao H."/>
            <person name="Zhao H."/>
            <person name="Song W."/>
            <person name="Zhang M."/>
            <person name="Cui Y."/>
            <person name="Dong X."/>
            <person name="Liu H."/>
            <person name="Ma X."/>
            <person name="Jiao Y."/>
            <person name="Wang B."/>
            <person name="Wei X."/>
            <person name="Stein J.C."/>
            <person name="Glaubitz J.C."/>
            <person name="Lu F."/>
            <person name="Yu G."/>
            <person name="Liang C."/>
            <person name="Fengler K."/>
            <person name="Li B."/>
            <person name="Rafalski A."/>
            <person name="Schnable P.S."/>
            <person name="Ware D.H."/>
            <person name="Buckler E.S."/>
            <person name="Lai J."/>
        </authorList>
    </citation>
    <scope>NUCLEOTIDE SEQUENCE [LARGE SCALE GENOMIC DNA]</scope>
    <source>
        <tissue evidence="1">Seedling</tissue>
    </source>
</reference>
<dbReference type="Proteomes" id="UP000251960">
    <property type="component" value="Chromosome 8"/>
</dbReference>
<sequence>MAATPADAKTEAAKMDLLEDDDEFEEFEIDQVKCSHCLSHMQSCVVLWLSETNMSQRKDDFDYMLGYLGYSVFNYAFASPW</sequence>
<protein>
    <submittedName>
        <fullName evidence="1">Uncharacterized protein</fullName>
    </submittedName>
</protein>
<gene>
    <name evidence="1" type="ORF">Zm00014a_037922</name>
</gene>
<dbReference type="EMBL" id="NCVQ01000009">
    <property type="protein sequence ID" value="PWZ12262.1"/>
    <property type="molecule type" value="Genomic_DNA"/>
</dbReference>
<accession>A0A3L6DUJ8</accession>
<comment type="caution">
    <text evidence="1">The sequence shown here is derived from an EMBL/GenBank/DDBJ whole genome shotgun (WGS) entry which is preliminary data.</text>
</comment>
<proteinExistence type="predicted"/>
<dbReference type="AlphaFoldDB" id="A0A3L6DUJ8"/>
<name>A0A3L6DUJ8_MAIZE</name>